<accession>A0ACC2M3E0</accession>
<organism evidence="1 2">
    <name type="scientific">Persea americana</name>
    <name type="common">Avocado</name>
    <dbReference type="NCBI Taxonomy" id="3435"/>
    <lineage>
        <taxon>Eukaryota</taxon>
        <taxon>Viridiplantae</taxon>
        <taxon>Streptophyta</taxon>
        <taxon>Embryophyta</taxon>
        <taxon>Tracheophyta</taxon>
        <taxon>Spermatophyta</taxon>
        <taxon>Magnoliopsida</taxon>
        <taxon>Magnoliidae</taxon>
        <taxon>Laurales</taxon>
        <taxon>Lauraceae</taxon>
        <taxon>Persea</taxon>
    </lineage>
</organism>
<keyword evidence="2" id="KW-1185">Reference proteome</keyword>
<evidence type="ECO:0000313" key="1">
    <source>
        <dbReference type="EMBL" id="KAJ8640140.1"/>
    </source>
</evidence>
<sequence length="124" mass="14064">MLKTCYTPACLFPKIRVPPAQEKPSPRENLIPLPFFAEAPNDGRSSSYEVAETVEEKGSDKEAAIGERRKEIRGFGVSLQARTICSSLRSLQYREALLTFRCILGKRRKPGTFSLKRGENEMWK</sequence>
<name>A0ACC2M3E0_PERAE</name>
<reference evidence="1 2" key="1">
    <citation type="journal article" date="2022" name="Hortic Res">
        <title>A haplotype resolved chromosomal level avocado genome allows analysis of novel avocado genes.</title>
        <authorList>
            <person name="Nath O."/>
            <person name="Fletcher S.J."/>
            <person name="Hayward A."/>
            <person name="Shaw L.M."/>
            <person name="Masouleh A.K."/>
            <person name="Furtado A."/>
            <person name="Henry R.J."/>
            <person name="Mitter N."/>
        </authorList>
    </citation>
    <scope>NUCLEOTIDE SEQUENCE [LARGE SCALE GENOMIC DNA]</scope>
    <source>
        <strain evidence="2">cv. Hass</strain>
    </source>
</reference>
<evidence type="ECO:0000313" key="2">
    <source>
        <dbReference type="Proteomes" id="UP001234297"/>
    </source>
</evidence>
<proteinExistence type="predicted"/>
<gene>
    <name evidence="1" type="ORF">MRB53_016834</name>
</gene>
<dbReference type="Proteomes" id="UP001234297">
    <property type="component" value="Chromosome 5"/>
</dbReference>
<comment type="caution">
    <text evidence="1">The sequence shown here is derived from an EMBL/GenBank/DDBJ whole genome shotgun (WGS) entry which is preliminary data.</text>
</comment>
<dbReference type="EMBL" id="CM056813">
    <property type="protein sequence ID" value="KAJ8640140.1"/>
    <property type="molecule type" value="Genomic_DNA"/>
</dbReference>
<protein>
    <submittedName>
        <fullName evidence="1">Uncharacterized protein</fullName>
    </submittedName>
</protein>